<gene>
    <name evidence="1" type="ORF">QYT958_LOCUS45576</name>
</gene>
<protein>
    <submittedName>
        <fullName evidence="1">Uncharacterized protein</fullName>
    </submittedName>
</protein>
<dbReference type="AlphaFoldDB" id="A0A822F4Z6"/>
<accession>A0A822F4Z6</accession>
<name>A0A822F4Z6_9BILA</name>
<organism evidence="1 2">
    <name type="scientific">Rotaria socialis</name>
    <dbReference type="NCBI Taxonomy" id="392032"/>
    <lineage>
        <taxon>Eukaryota</taxon>
        <taxon>Metazoa</taxon>
        <taxon>Spiralia</taxon>
        <taxon>Gnathifera</taxon>
        <taxon>Rotifera</taxon>
        <taxon>Eurotatoria</taxon>
        <taxon>Bdelloidea</taxon>
        <taxon>Philodinida</taxon>
        <taxon>Philodinidae</taxon>
        <taxon>Rotaria</taxon>
    </lineage>
</organism>
<dbReference type="EMBL" id="CAJOBR010076462">
    <property type="protein sequence ID" value="CAF5113043.1"/>
    <property type="molecule type" value="Genomic_DNA"/>
</dbReference>
<sequence>PVVFGDDVSQSVIMIANTIPPNNEPTMKYFIHVDLAVQILLTNLYVL</sequence>
<reference evidence="1" key="1">
    <citation type="submission" date="2021-02" db="EMBL/GenBank/DDBJ databases">
        <authorList>
            <person name="Nowell W R."/>
        </authorList>
    </citation>
    <scope>NUCLEOTIDE SEQUENCE</scope>
</reference>
<evidence type="ECO:0000313" key="1">
    <source>
        <dbReference type="EMBL" id="CAF5113043.1"/>
    </source>
</evidence>
<comment type="caution">
    <text evidence="1">The sequence shown here is derived from an EMBL/GenBank/DDBJ whole genome shotgun (WGS) entry which is preliminary data.</text>
</comment>
<proteinExistence type="predicted"/>
<evidence type="ECO:0000313" key="2">
    <source>
        <dbReference type="Proteomes" id="UP000663848"/>
    </source>
</evidence>
<feature type="non-terminal residue" evidence="1">
    <location>
        <position position="1"/>
    </location>
</feature>
<dbReference type="Proteomes" id="UP000663848">
    <property type="component" value="Unassembled WGS sequence"/>
</dbReference>